<comment type="caution">
    <text evidence="2">The sequence shown here is derived from an EMBL/GenBank/DDBJ whole genome shotgun (WGS) entry which is preliminary data.</text>
</comment>
<dbReference type="PANTHER" id="PTHR33121:SF71">
    <property type="entry name" value="OXYGEN SENSOR PROTEIN DOSP"/>
    <property type="match status" value="1"/>
</dbReference>
<protein>
    <submittedName>
        <fullName evidence="2">GGDEF domain-containing protein</fullName>
    </submittedName>
</protein>
<feature type="domain" description="GGDEF" evidence="1">
    <location>
        <begin position="36"/>
        <end position="195"/>
    </location>
</feature>
<evidence type="ECO:0000313" key="3">
    <source>
        <dbReference type="Proteomes" id="UP000310016"/>
    </source>
</evidence>
<evidence type="ECO:0000259" key="1">
    <source>
        <dbReference type="SMART" id="SM00267"/>
    </source>
</evidence>
<accession>A0A4U0QC19</accession>
<proteinExistence type="predicted"/>
<evidence type="ECO:0000313" key="2">
    <source>
        <dbReference type="EMBL" id="TJZ78939.1"/>
    </source>
</evidence>
<organism evidence="2 3">
    <name type="scientific">Chitiniphilus eburneus</name>
    <dbReference type="NCBI Taxonomy" id="2571148"/>
    <lineage>
        <taxon>Bacteria</taxon>
        <taxon>Pseudomonadati</taxon>
        <taxon>Pseudomonadota</taxon>
        <taxon>Betaproteobacteria</taxon>
        <taxon>Neisseriales</taxon>
        <taxon>Chitinibacteraceae</taxon>
        <taxon>Chitiniphilus</taxon>
    </lineage>
</organism>
<name>A0A4U0QC19_9NEIS</name>
<dbReference type="SMART" id="SM00267">
    <property type="entry name" value="GGDEF"/>
    <property type="match status" value="1"/>
</dbReference>
<gene>
    <name evidence="2" type="ORF">FAZ21_01240</name>
</gene>
<dbReference type="OrthoDB" id="9812260at2"/>
<dbReference type="GO" id="GO:0071111">
    <property type="term" value="F:cyclic-guanylate-specific phosphodiesterase activity"/>
    <property type="evidence" value="ECO:0007669"/>
    <property type="project" value="InterPro"/>
</dbReference>
<dbReference type="PANTHER" id="PTHR33121">
    <property type="entry name" value="CYCLIC DI-GMP PHOSPHODIESTERASE PDEF"/>
    <property type="match status" value="1"/>
</dbReference>
<dbReference type="InterPro" id="IPR029787">
    <property type="entry name" value="Nucleotide_cyclase"/>
</dbReference>
<dbReference type="SUPFAM" id="SSF55073">
    <property type="entry name" value="Nucleotide cyclase"/>
    <property type="match status" value="1"/>
</dbReference>
<dbReference type="InterPro" id="IPR000160">
    <property type="entry name" value="GGDEF_dom"/>
</dbReference>
<dbReference type="AlphaFoldDB" id="A0A4U0QC19"/>
<dbReference type="InterPro" id="IPR043128">
    <property type="entry name" value="Rev_trsase/Diguanyl_cyclase"/>
</dbReference>
<dbReference type="EMBL" id="SUMF01000001">
    <property type="protein sequence ID" value="TJZ78939.1"/>
    <property type="molecule type" value="Genomic_DNA"/>
</dbReference>
<dbReference type="Pfam" id="PF00990">
    <property type="entry name" value="GGDEF"/>
    <property type="match status" value="1"/>
</dbReference>
<dbReference type="InterPro" id="IPR050706">
    <property type="entry name" value="Cyclic-di-GMP_PDE-like"/>
</dbReference>
<reference evidence="2 3" key="1">
    <citation type="submission" date="2019-04" db="EMBL/GenBank/DDBJ databases">
        <title>Chitiniphilus eburnea sp. nov., a novel chitinolytic bacterium isolated from aquaculture sludge.</title>
        <authorList>
            <person name="Sheng M."/>
        </authorList>
    </citation>
    <scope>NUCLEOTIDE SEQUENCE [LARGE SCALE GENOMIC DNA]</scope>
    <source>
        <strain evidence="2 3">HX-2-15</strain>
    </source>
</reference>
<dbReference type="Proteomes" id="UP000310016">
    <property type="component" value="Unassembled WGS sequence"/>
</dbReference>
<dbReference type="Gene3D" id="3.30.70.270">
    <property type="match status" value="1"/>
</dbReference>
<keyword evidence="3" id="KW-1185">Reference proteome</keyword>
<sequence length="197" mass="21323">MQDFLLPLTLLAAIALAGAAWTILQLSKRRTALRRIREEAGELRPQAEYDPETGLPTRALLYHRLHRAITAPTATHAFTVALVRIPDAAGQARMAGLGAERALWAAAFNRLASVLREGDIVARWDAESLALHVSSQLDAIRLDETLRIALGQVLVMPERHLALNVEVGTSAFPTDGRAPGLLLAEATHRLRPVVAAG</sequence>
<dbReference type="RefSeq" id="WP_136771454.1">
    <property type="nucleotide sequence ID" value="NZ_CP156074.1"/>
</dbReference>